<dbReference type="EMBL" id="CP003879">
    <property type="protein sequence ID" value="AFU68385.1"/>
    <property type="molecule type" value="Genomic_DNA"/>
</dbReference>
<dbReference type="PANTHER" id="PTHR43265">
    <property type="entry name" value="ESTERASE ESTD"/>
    <property type="match status" value="1"/>
</dbReference>
<sequence length="348" mass="40153">MNKISKIISFIIIPLVAMNFLWGKTNYQSQVIQFQFQSDTIEGVVNLPKKKYILEEKTPLVIFVHGDGELERDAYGYYEHIWNELAEKGIASMSWDKKGIGQSTGKWLNQSMEDRANEVIAAIDFIQADTRFNFSSIGLIGFSQAGWVMPKVATLSDYPDFIISVSGAINWKRQSNYLTRTRMKLEGANEKAIEAEVKQNEVDFNLFNATSTYPDYVAYQKEECKNEQEEECDFMSEDRFYFVKKNISSDAEQDLKNIRCPVFGAFGAEDLNVDFEESHQTYERIFLTNNKDNYHLKISPEATHSLLKSKHFNAMHPGVGFLVKLKLFGKRAFVKDILYQIIFIMPYE</sequence>
<dbReference type="Gene3D" id="3.40.50.1820">
    <property type="entry name" value="alpha/beta hydrolase"/>
    <property type="match status" value="1"/>
</dbReference>
<dbReference type="Pfam" id="PF12146">
    <property type="entry name" value="Hydrolase_4"/>
    <property type="match status" value="1"/>
</dbReference>
<evidence type="ECO:0000313" key="2">
    <source>
        <dbReference type="EMBL" id="AFU68385.1"/>
    </source>
</evidence>
<evidence type="ECO:0000259" key="1">
    <source>
        <dbReference type="Pfam" id="PF12146"/>
    </source>
</evidence>
<name>K4ISC6_PSYTT</name>
<dbReference type="KEGG" id="ptq:P700755_001491"/>
<dbReference type="SUPFAM" id="SSF53474">
    <property type="entry name" value="alpha/beta-Hydrolases"/>
    <property type="match status" value="1"/>
</dbReference>
<keyword evidence="2" id="KW-0378">Hydrolase</keyword>
<organism evidence="2 3">
    <name type="scientific">Psychroflexus torquis (strain ATCC 700755 / CIP 106069 / ACAM 623)</name>
    <dbReference type="NCBI Taxonomy" id="313595"/>
    <lineage>
        <taxon>Bacteria</taxon>
        <taxon>Pseudomonadati</taxon>
        <taxon>Bacteroidota</taxon>
        <taxon>Flavobacteriia</taxon>
        <taxon>Flavobacteriales</taxon>
        <taxon>Flavobacteriaceae</taxon>
        <taxon>Psychroflexus</taxon>
    </lineage>
</organism>
<protein>
    <submittedName>
        <fullName evidence="2">Alpha/beta hydrolase superfamily protein</fullName>
    </submittedName>
</protein>
<gene>
    <name evidence="2" type="ordered locus">P700755_001491</name>
</gene>
<dbReference type="RefSeq" id="WP_015023985.1">
    <property type="nucleotide sequence ID" value="NC_018721.1"/>
</dbReference>
<dbReference type="InterPro" id="IPR053145">
    <property type="entry name" value="AB_hydrolase_Est10"/>
</dbReference>
<reference evidence="2" key="2">
    <citation type="submission" date="2012-09" db="EMBL/GenBank/DDBJ databases">
        <title>The complete sequence of Psychroflexus torquis an extreme psychrophile from sea-ice that is stimulated by light.</title>
        <authorList>
            <person name="Feng S."/>
            <person name="Powell S.M."/>
            <person name="Bowman J.P."/>
        </authorList>
    </citation>
    <scope>NUCLEOTIDE SEQUENCE [LARGE SCALE GENOMIC DNA]</scope>
    <source>
        <strain evidence="2">ATCC 700755</strain>
    </source>
</reference>
<dbReference type="PANTHER" id="PTHR43265:SF1">
    <property type="entry name" value="ESTERASE ESTD"/>
    <property type="match status" value="1"/>
</dbReference>
<reference evidence="2" key="1">
    <citation type="submission" date="2006-03" db="EMBL/GenBank/DDBJ databases">
        <authorList>
            <person name="Bowman J."/>
            <person name="Ferriera S."/>
            <person name="Johnson J."/>
            <person name="Kravitz S."/>
            <person name="Halpern A."/>
            <person name="Remington K."/>
            <person name="Beeson K."/>
            <person name="Tran B."/>
            <person name="Rogers Y.-H."/>
            <person name="Friedman R."/>
            <person name="Venter J.C."/>
        </authorList>
    </citation>
    <scope>NUCLEOTIDE SEQUENCE [LARGE SCALE GENOMIC DNA]</scope>
    <source>
        <strain evidence="2">ATCC 700755</strain>
    </source>
</reference>
<accession>K4ISC6</accession>
<dbReference type="AlphaFoldDB" id="K4ISC6"/>
<feature type="domain" description="Serine aminopeptidase S33" evidence="1">
    <location>
        <begin position="59"/>
        <end position="308"/>
    </location>
</feature>
<evidence type="ECO:0000313" key="3">
    <source>
        <dbReference type="Proteomes" id="UP000008514"/>
    </source>
</evidence>
<dbReference type="HOGENOM" id="CLU_046683_0_0_10"/>
<proteinExistence type="predicted"/>
<dbReference type="InterPro" id="IPR029058">
    <property type="entry name" value="AB_hydrolase_fold"/>
</dbReference>
<dbReference type="GO" id="GO:0052689">
    <property type="term" value="F:carboxylic ester hydrolase activity"/>
    <property type="evidence" value="ECO:0007669"/>
    <property type="project" value="TreeGrafter"/>
</dbReference>
<dbReference type="eggNOG" id="COG1073">
    <property type="taxonomic scope" value="Bacteria"/>
</dbReference>
<dbReference type="OrthoDB" id="9809549at2"/>
<dbReference type="Proteomes" id="UP000008514">
    <property type="component" value="Chromosome"/>
</dbReference>
<dbReference type="InterPro" id="IPR022742">
    <property type="entry name" value="Hydrolase_4"/>
</dbReference>
<keyword evidence="3" id="KW-1185">Reference proteome</keyword>